<dbReference type="InterPro" id="IPR020616">
    <property type="entry name" value="Thiolase_N"/>
</dbReference>
<feature type="domain" description="Thiolase C-terminal" evidence="9">
    <location>
        <begin position="266"/>
        <end position="385"/>
    </location>
</feature>
<evidence type="ECO:0000313" key="11">
    <source>
        <dbReference type="Proteomes" id="UP000051984"/>
    </source>
</evidence>
<dbReference type="AlphaFoldDB" id="A0A0R1EVZ8"/>
<comment type="caution">
    <text evidence="10">The sequence shown here is derived from an EMBL/GenBank/DDBJ whole genome shotgun (WGS) entry which is preliminary data.</text>
</comment>
<dbReference type="InterPro" id="IPR020613">
    <property type="entry name" value="Thiolase_CS"/>
</dbReference>
<dbReference type="InterPro" id="IPR050215">
    <property type="entry name" value="Thiolase-like_sf_Thiolase"/>
</dbReference>
<evidence type="ECO:0000256" key="5">
    <source>
        <dbReference type="ARBA" id="ARBA00024073"/>
    </source>
</evidence>
<dbReference type="EMBL" id="AZCT01000015">
    <property type="protein sequence ID" value="KRK11729.1"/>
    <property type="molecule type" value="Genomic_DNA"/>
</dbReference>
<protein>
    <recommendedName>
        <fullName evidence="5">acetyl-CoA C-acyltransferase</fullName>
        <ecNumber evidence="5">2.3.1.16</ecNumber>
    </recommendedName>
</protein>
<keyword evidence="3 7" id="KW-0808">Transferase</keyword>
<dbReference type="CDD" id="cd00751">
    <property type="entry name" value="thiolase"/>
    <property type="match status" value="1"/>
</dbReference>
<evidence type="ECO:0000256" key="1">
    <source>
        <dbReference type="ARBA" id="ARBA00005189"/>
    </source>
</evidence>
<dbReference type="Gene3D" id="3.40.47.10">
    <property type="match status" value="2"/>
</dbReference>
<dbReference type="GO" id="GO:0005737">
    <property type="term" value="C:cytoplasm"/>
    <property type="evidence" value="ECO:0007669"/>
    <property type="project" value="UniProtKB-ARBA"/>
</dbReference>
<dbReference type="SUPFAM" id="SSF53901">
    <property type="entry name" value="Thiolase-like"/>
    <property type="match status" value="2"/>
</dbReference>
<dbReference type="PANTHER" id="PTHR43853:SF21">
    <property type="entry name" value="STEROID 3-KETOACYL-COA THIOLASE"/>
    <property type="match status" value="1"/>
</dbReference>
<feature type="active site" description="Proton acceptor" evidence="6">
    <location>
        <position position="344"/>
    </location>
</feature>
<dbReference type="PROSITE" id="PS00099">
    <property type="entry name" value="THIOLASE_3"/>
    <property type="match status" value="1"/>
</dbReference>
<dbReference type="PANTHER" id="PTHR43853">
    <property type="entry name" value="3-KETOACYL-COA THIOLASE, PEROXISOMAL"/>
    <property type="match status" value="1"/>
</dbReference>
<evidence type="ECO:0000256" key="3">
    <source>
        <dbReference type="ARBA" id="ARBA00022679"/>
    </source>
</evidence>
<dbReference type="Pfam" id="PF02803">
    <property type="entry name" value="Thiolase_C"/>
    <property type="match status" value="1"/>
</dbReference>
<dbReference type="GO" id="GO:0003988">
    <property type="term" value="F:acetyl-CoA C-acyltransferase activity"/>
    <property type="evidence" value="ECO:0007669"/>
    <property type="project" value="UniProtKB-EC"/>
</dbReference>
<comment type="pathway">
    <text evidence="1">Lipid metabolism.</text>
</comment>
<dbReference type="PROSITE" id="PS00737">
    <property type="entry name" value="THIOLASE_2"/>
    <property type="match status" value="1"/>
</dbReference>
<evidence type="ECO:0000256" key="7">
    <source>
        <dbReference type="RuleBase" id="RU003557"/>
    </source>
</evidence>
<reference evidence="10 11" key="1">
    <citation type="journal article" date="2015" name="Genome Announc.">
        <title>Expanding the biotechnology potential of lactobacilli through comparative genomics of 213 strains and associated genera.</title>
        <authorList>
            <person name="Sun Z."/>
            <person name="Harris H.M."/>
            <person name="McCann A."/>
            <person name="Guo C."/>
            <person name="Argimon S."/>
            <person name="Zhang W."/>
            <person name="Yang X."/>
            <person name="Jeffery I.B."/>
            <person name="Cooney J.C."/>
            <person name="Kagawa T.F."/>
            <person name="Liu W."/>
            <person name="Song Y."/>
            <person name="Salvetti E."/>
            <person name="Wrobel A."/>
            <person name="Rasinkangas P."/>
            <person name="Parkhill J."/>
            <person name="Rea M.C."/>
            <person name="O'Sullivan O."/>
            <person name="Ritari J."/>
            <person name="Douillard F.P."/>
            <person name="Paul Ross R."/>
            <person name="Yang R."/>
            <person name="Briner A.E."/>
            <person name="Felis G.E."/>
            <person name="de Vos W.M."/>
            <person name="Barrangou R."/>
            <person name="Klaenhammer T.R."/>
            <person name="Caufield P.W."/>
            <person name="Cui Y."/>
            <person name="Zhang H."/>
            <person name="O'Toole P.W."/>
        </authorList>
    </citation>
    <scope>NUCLEOTIDE SEQUENCE [LARGE SCALE GENOMIC DNA]</scope>
    <source>
        <strain evidence="10 11">DSM 20178</strain>
    </source>
</reference>
<name>A0A0R1EVZ8_LACZE</name>
<evidence type="ECO:0000259" key="8">
    <source>
        <dbReference type="Pfam" id="PF00108"/>
    </source>
</evidence>
<dbReference type="NCBIfam" id="TIGR01930">
    <property type="entry name" value="AcCoA-C-Actrans"/>
    <property type="match status" value="1"/>
</dbReference>
<dbReference type="InterPro" id="IPR002155">
    <property type="entry name" value="Thiolase"/>
</dbReference>
<dbReference type="RefSeq" id="WP_010492673.1">
    <property type="nucleotide sequence ID" value="NZ_AZCT01000015.1"/>
</dbReference>
<dbReference type="GO" id="GO:0010124">
    <property type="term" value="P:phenylacetate catabolic process"/>
    <property type="evidence" value="ECO:0007669"/>
    <property type="project" value="TreeGrafter"/>
</dbReference>
<comment type="similarity">
    <text evidence="2 7">Belongs to the thiolase-like superfamily. Thiolase family.</text>
</comment>
<dbReference type="Proteomes" id="UP000051984">
    <property type="component" value="Unassembled WGS sequence"/>
</dbReference>
<sequence length="398" mass="41711">MPETKDAVIVAYGRSAVGRSLKGALTNEHPVDYAAEVLTGVLNKVPQLDVNDIDDVMVGCALPEDVQGLNVARMISQRANLPDSVPAQTINRFCSSGIQTIATGANAIMANQADIIVAGGVESMSQVPMSFDMAGINPTLRAKKPEDYMPMGLTAEVVAEKFQVPREKMDEFAMHSHHKAAAAQEAHAFDDQIIPVHYGDIEGHTKVFDKDEGVRGNLTMDQLAALPPAFKEDGGQVTAGTSSPLSDGTAFVILMSADKAAELGVKPIARFVGYAVAGVNPAVMGLGPIYAVPKVMARTGLTIDDMDSIELNEAFASQSLVCIDKLNLPVDKVNPRGGALALGHPLGATGAILTCKILSYLQATGGRYGLVTMCIGGGMGAAGIYEMIPDEETAEATA</sequence>
<dbReference type="PATRIC" id="fig|1423816.3.peg.1055"/>
<dbReference type="EC" id="2.3.1.16" evidence="5"/>
<dbReference type="InterPro" id="IPR020610">
    <property type="entry name" value="Thiolase_AS"/>
</dbReference>
<proteinExistence type="inferred from homology"/>
<dbReference type="eggNOG" id="COG0183">
    <property type="taxonomic scope" value="Bacteria"/>
</dbReference>
<dbReference type="GO" id="GO:0006635">
    <property type="term" value="P:fatty acid beta-oxidation"/>
    <property type="evidence" value="ECO:0007669"/>
    <property type="project" value="TreeGrafter"/>
</dbReference>
<dbReference type="PIRSF" id="PIRSF000429">
    <property type="entry name" value="Ac-CoA_Ac_transf"/>
    <property type="match status" value="1"/>
</dbReference>
<feature type="active site" description="Proton acceptor" evidence="6">
    <location>
        <position position="374"/>
    </location>
</feature>
<dbReference type="InterPro" id="IPR020615">
    <property type="entry name" value="Thiolase_acyl_enz_int_AS"/>
</dbReference>
<keyword evidence="4 7" id="KW-0012">Acyltransferase</keyword>
<dbReference type="Pfam" id="PF00108">
    <property type="entry name" value="Thiolase_N"/>
    <property type="match status" value="1"/>
</dbReference>
<feature type="domain" description="Thiolase N-terminal" evidence="8">
    <location>
        <begin position="8"/>
        <end position="257"/>
    </location>
</feature>
<evidence type="ECO:0000259" key="9">
    <source>
        <dbReference type="Pfam" id="PF02803"/>
    </source>
</evidence>
<gene>
    <name evidence="10" type="ORF">FD51_GL001020</name>
</gene>
<evidence type="ECO:0000256" key="4">
    <source>
        <dbReference type="ARBA" id="ARBA00023315"/>
    </source>
</evidence>
<evidence type="ECO:0000313" key="10">
    <source>
        <dbReference type="EMBL" id="KRK11729.1"/>
    </source>
</evidence>
<evidence type="ECO:0000256" key="6">
    <source>
        <dbReference type="PIRSR" id="PIRSR000429-1"/>
    </source>
</evidence>
<dbReference type="InterPro" id="IPR020617">
    <property type="entry name" value="Thiolase_C"/>
</dbReference>
<accession>A0A0R1EVZ8</accession>
<dbReference type="InterPro" id="IPR016039">
    <property type="entry name" value="Thiolase-like"/>
</dbReference>
<dbReference type="FunFam" id="3.40.47.10:FF:000010">
    <property type="entry name" value="Acetyl-CoA acetyltransferase (Thiolase)"/>
    <property type="match status" value="1"/>
</dbReference>
<evidence type="ECO:0000256" key="2">
    <source>
        <dbReference type="ARBA" id="ARBA00010982"/>
    </source>
</evidence>
<feature type="active site" description="Acyl-thioester intermediate" evidence="6">
    <location>
        <position position="94"/>
    </location>
</feature>
<dbReference type="PROSITE" id="PS00098">
    <property type="entry name" value="THIOLASE_1"/>
    <property type="match status" value="1"/>
</dbReference>
<organism evidence="10 11">
    <name type="scientific">Lacticaseibacillus zeae DSM 20178 = KCTC 3804</name>
    <dbReference type="NCBI Taxonomy" id="1423816"/>
    <lineage>
        <taxon>Bacteria</taxon>
        <taxon>Bacillati</taxon>
        <taxon>Bacillota</taxon>
        <taxon>Bacilli</taxon>
        <taxon>Lactobacillales</taxon>
        <taxon>Lactobacillaceae</taxon>
        <taxon>Lacticaseibacillus</taxon>
    </lineage>
</organism>